<name>A0A9W6HH76_9MICO</name>
<evidence type="ECO:0000256" key="1">
    <source>
        <dbReference type="SAM" id="Phobius"/>
    </source>
</evidence>
<keyword evidence="1" id="KW-0472">Membrane</keyword>
<feature type="transmembrane region" description="Helical" evidence="1">
    <location>
        <begin position="12"/>
        <end position="35"/>
    </location>
</feature>
<accession>A0A9W6HH76</accession>
<dbReference type="AlphaFoldDB" id="A0A9W6HH76"/>
<feature type="transmembrane region" description="Helical" evidence="1">
    <location>
        <begin position="110"/>
        <end position="140"/>
    </location>
</feature>
<dbReference type="Proteomes" id="UP001142317">
    <property type="component" value="Unassembled WGS sequence"/>
</dbReference>
<evidence type="ECO:0000313" key="3">
    <source>
        <dbReference type="Proteomes" id="UP001142317"/>
    </source>
</evidence>
<gene>
    <name evidence="2" type="ORF">GCM10017586_17640</name>
</gene>
<organism evidence="2 3">
    <name type="scientific">Microbacterium imperiale</name>
    <dbReference type="NCBI Taxonomy" id="33884"/>
    <lineage>
        <taxon>Bacteria</taxon>
        <taxon>Bacillati</taxon>
        <taxon>Actinomycetota</taxon>
        <taxon>Actinomycetes</taxon>
        <taxon>Micrococcales</taxon>
        <taxon>Microbacteriaceae</taxon>
        <taxon>Microbacterium</taxon>
    </lineage>
</organism>
<reference evidence="2" key="1">
    <citation type="journal article" date="2014" name="Int. J. Syst. Evol. Microbiol.">
        <title>Complete genome sequence of Corynebacterium casei LMG S-19264T (=DSM 44701T), isolated from a smear-ripened cheese.</title>
        <authorList>
            <consortium name="US DOE Joint Genome Institute (JGI-PGF)"/>
            <person name="Walter F."/>
            <person name="Albersmeier A."/>
            <person name="Kalinowski J."/>
            <person name="Ruckert C."/>
        </authorList>
    </citation>
    <scope>NUCLEOTIDE SEQUENCE</scope>
    <source>
        <strain evidence="2">VKM Ac-1447</strain>
    </source>
</reference>
<sequence>MDSDTGGLRPGLATLFSVVGFGALAICGLGVLSLATGADVVAVRGLGALPGAAGFALAVAALTLVLGGGLRRPHPSYGLAAVAALAVVLAHLAGLVVAAVVVGVDPARAVAAAGAFALSWFAVVLAGCGAAAGWTGVALVRTRAQAPRWRWERDEDE</sequence>
<keyword evidence="1" id="KW-1133">Transmembrane helix</keyword>
<comment type="caution">
    <text evidence="2">The sequence shown here is derived from an EMBL/GenBank/DDBJ whole genome shotgun (WGS) entry which is preliminary data.</text>
</comment>
<feature type="transmembrane region" description="Helical" evidence="1">
    <location>
        <begin position="79"/>
        <end position="104"/>
    </location>
</feature>
<evidence type="ECO:0000313" key="2">
    <source>
        <dbReference type="EMBL" id="GLJ80081.1"/>
    </source>
</evidence>
<feature type="transmembrane region" description="Helical" evidence="1">
    <location>
        <begin position="47"/>
        <end position="67"/>
    </location>
</feature>
<proteinExistence type="predicted"/>
<keyword evidence="1" id="KW-0812">Transmembrane</keyword>
<reference evidence="2" key="2">
    <citation type="submission" date="2023-01" db="EMBL/GenBank/DDBJ databases">
        <authorList>
            <person name="Sun Q."/>
            <person name="Evtushenko L."/>
        </authorList>
    </citation>
    <scope>NUCLEOTIDE SEQUENCE</scope>
    <source>
        <strain evidence="2">VKM Ac-1447</strain>
    </source>
</reference>
<dbReference type="RefSeq" id="WP_210006240.1">
    <property type="nucleotide sequence ID" value="NZ_BSEO01000010.1"/>
</dbReference>
<dbReference type="EMBL" id="BSEO01000010">
    <property type="protein sequence ID" value="GLJ80081.1"/>
    <property type="molecule type" value="Genomic_DNA"/>
</dbReference>
<keyword evidence="3" id="KW-1185">Reference proteome</keyword>
<protein>
    <submittedName>
        <fullName evidence="2">Uncharacterized protein</fullName>
    </submittedName>
</protein>